<dbReference type="AlphaFoldDB" id="A0A7D5KDG9"/>
<evidence type="ECO:0000313" key="4">
    <source>
        <dbReference type="Proteomes" id="UP000509750"/>
    </source>
</evidence>
<dbReference type="Gene3D" id="3.40.720.10">
    <property type="entry name" value="Alkaline Phosphatase, subunit A"/>
    <property type="match status" value="1"/>
</dbReference>
<feature type="domain" description="Sulfatase N-terminal" evidence="2">
    <location>
        <begin position="25"/>
        <end position="325"/>
    </location>
</feature>
<sequence>MNIALVVLDTLRKDAFDEHFDWLPGRRFDNTWSPARWTVPAHASLFTGEYPREVGALESKVLGCNKSTLAEDLSQAGYMARAFSANPNISWPFKFDRGFSSFEGSWRLRPFEPNQNLFDWSSFIRENTNRGLSKYPLALWKCFISDSATLRSLQIGAAKKLEDLGYRTHTDDGATETVNYLNNLDVGEKEFLFINLMEAHEPYLPPKEFRTTSYQTGDYLKATMGKPDFNESKVKDAYNDSAKYLSHMYQSIFEILRGSFDLIITVSDHGESLGEFGAWGHVHGIYPEITHVPLTISGDIVEDGVDTRLTTLFDVHATILDAADVQGESSGNSLLAGIPDDFNSREIFIEDSGISEDRFSNSKSGVSRKTDLGRYQGSFCGVSTKDRYVYETPSGIKSHPNRSFEKAAAKGIIQNRESQIEECKDYSTNSEALSESARSQLEDLGYL</sequence>
<dbReference type="InterPro" id="IPR052701">
    <property type="entry name" value="GAG_Ulvan_Degrading_Sulfatases"/>
</dbReference>
<keyword evidence="3" id="KW-0808">Transferase</keyword>
<dbReference type="GO" id="GO:0016787">
    <property type="term" value="F:hydrolase activity"/>
    <property type="evidence" value="ECO:0007669"/>
    <property type="project" value="UniProtKB-KW"/>
</dbReference>
<keyword evidence="3" id="KW-0378">Hydrolase</keyword>
<protein>
    <submittedName>
        <fullName evidence="3">Sulfatase-like hydrolase/transferase</fullName>
    </submittedName>
</protein>
<evidence type="ECO:0000259" key="2">
    <source>
        <dbReference type="Pfam" id="PF00884"/>
    </source>
</evidence>
<proteinExistence type="predicted"/>
<dbReference type="Proteomes" id="UP000509750">
    <property type="component" value="Chromosome"/>
</dbReference>
<accession>A0A7D5KDG9</accession>
<dbReference type="GeneID" id="56028663"/>
<evidence type="ECO:0000256" key="1">
    <source>
        <dbReference type="SAM" id="MobiDB-lite"/>
    </source>
</evidence>
<dbReference type="GO" id="GO:0016740">
    <property type="term" value="F:transferase activity"/>
    <property type="evidence" value="ECO:0007669"/>
    <property type="project" value="UniProtKB-KW"/>
</dbReference>
<dbReference type="PANTHER" id="PTHR43751:SF3">
    <property type="entry name" value="SULFATASE N-TERMINAL DOMAIN-CONTAINING PROTEIN"/>
    <property type="match status" value="1"/>
</dbReference>
<keyword evidence="4" id="KW-1185">Reference proteome</keyword>
<dbReference type="KEGG" id="halg:HUG10_07480"/>
<dbReference type="SUPFAM" id="SSF53649">
    <property type="entry name" value="Alkaline phosphatase-like"/>
    <property type="match status" value="1"/>
</dbReference>
<reference evidence="3 4" key="1">
    <citation type="submission" date="2020-07" db="EMBL/GenBank/DDBJ databases">
        <title>Gai3-2, isolated from salt lake.</title>
        <authorList>
            <person name="Cui H."/>
            <person name="Shi X."/>
        </authorList>
    </citation>
    <scope>NUCLEOTIDE SEQUENCE [LARGE SCALE GENOMIC DNA]</scope>
    <source>
        <strain evidence="3 4">Gai3-2</strain>
    </source>
</reference>
<name>A0A7D5KDG9_9EURY</name>
<dbReference type="RefSeq" id="WP_179168972.1">
    <property type="nucleotide sequence ID" value="NZ_CP058529.1"/>
</dbReference>
<dbReference type="EMBL" id="CP058529">
    <property type="protein sequence ID" value="QLG27397.1"/>
    <property type="molecule type" value="Genomic_DNA"/>
</dbReference>
<dbReference type="InterPro" id="IPR000917">
    <property type="entry name" value="Sulfatase_N"/>
</dbReference>
<dbReference type="InterPro" id="IPR017850">
    <property type="entry name" value="Alkaline_phosphatase_core_sf"/>
</dbReference>
<organism evidence="3 4">
    <name type="scientific">Halorarum halophilum</name>
    <dbReference type="NCBI Taxonomy" id="2743090"/>
    <lineage>
        <taxon>Archaea</taxon>
        <taxon>Methanobacteriati</taxon>
        <taxon>Methanobacteriota</taxon>
        <taxon>Stenosarchaea group</taxon>
        <taxon>Halobacteria</taxon>
        <taxon>Halobacteriales</taxon>
        <taxon>Haloferacaceae</taxon>
        <taxon>Halorarum</taxon>
    </lineage>
</organism>
<dbReference type="OrthoDB" id="3164at2157"/>
<feature type="region of interest" description="Disordered" evidence="1">
    <location>
        <begin position="426"/>
        <end position="447"/>
    </location>
</feature>
<dbReference type="Pfam" id="PF00884">
    <property type="entry name" value="Sulfatase"/>
    <property type="match status" value="1"/>
</dbReference>
<evidence type="ECO:0000313" key="3">
    <source>
        <dbReference type="EMBL" id="QLG27397.1"/>
    </source>
</evidence>
<feature type="compositionally biased region" description="Polar residues" evidence="1">
    <location>
        <begin position="426"/>
        <end position="439"/>
    </location>
</feature>
<dbReference type="PANTHER" id="PTHR43751">
    <property type="entry name" value="SULFATASE"/>
    <property type="match status" value="1"/>
</dbReference>
<gene>
    <name evidence="3" type="ORF">HUG10_07480</name>
</gene>